<comment type="caution">
    <text evidence="15">The sequence shown here is derived from an EMBL/GenBank/DDBJ whole genome shotgun (WGS) entry which is preliminary data.</text>
</comment>
<evidence type="ECO:0000256" key="8">
    <source>
        <dbReference type="ARBA" id="ARBA00022912"/>
    </source>
</evidence>
<comment type="cofactor">
    <cofactor evidence="1">
        <name>Mn(2+)</name>
        <dbReference type="ChEBI" id="CHEBI:29035"/>
    </cofactor>
</comment>
<comment type="catalytic activity">
    <reaction evidence="11">
        <text>O-phospho-L-threonyl-[protein] + H2O = L-threonyl-[protein] + phosphate</text>
        <dbReference type="Rhea" id="RHEA:47004"/>
        <dbReference type="Rhea" id="RHEA-COMP:11060"/>
        <dbReference type="Rhea" id="RHEA-COMP:11605"/>
        <dbReference type="ChEBI" id="CHEBI:15377"/>
        <dbReference type="ChEBI" id="CHEBI:30013"/>
        <dbReference type="ChEBI" id="CHEBI:43474"/>
        <dbReference type="ChEBI" id="CHEBI:61977"/>
        <dbReference type="EC" id="3.1.3.16"/>
    </reaction>
</comment>
<dbReference type="PANTHER" id="PTHR13832">
    <property type="entry name" value="PROTEIN PHOSPHATASE 2C"/>
    <property type="match status" value="1"/>
</dbReference>
<evidence type="ECO:0000256" key="3">
    <source>
        <dbReference type="ARBA" id="ARBA00006702"/>
    </source>
</evidence>
<comment type="catalytic activity">
    <reaction evidence="10">
        <text>O-phospho-L-seryl-[protein] + H2O = L-seryl-[protein] + phosphate</text>
        <dbReference type="Rhea" id="RHEA:20629"/>
        <dbReference type="Rhea" id="RHEA-COMP:9863"/>
        <dbReference type="Rhea" id="RHEA-COMP:11604"/>
        <dbReference type="ChEBI" id="CHEBI:15377"/>
        <dbReference type="ChEBI" id="CHEBI:29999"/>
        <dbReference type="ChEBI" id="CHEBI:43474"/>
        <dbReference type="ChEBI" id="CHEBI:83421"/>
        <dbReference type="EC" id="3.1.3.16"/>
    </reaction>
</comment>
<dbReference type="AlphaFoldDB" id="A0A1Q9CUG1"/>
<dbReference type="InterPro" id="IPR000222">
    <property type="entry name" value="PP2C_BS"/>
</dbReference>
<evidence type="ECO:0000256" key="2">
    <source>
        <dbReference type="ARBA" id="ARBA00004170"/>
    </source>
</evidence>
<keyword evidence="5" id="KW-0479">Metal-binding</keyword>
<dbReference type="InterPro" id="IPR036457">
    <property type="entry name" value="PPM-type-like_dom_sf"/>
</dbReference>
<keyword evidence="9" id="KW-0464">Manganese</keyword>
<sequence>MVASDGAIKVESSKGPWAASAACSAQGPRPQNEDVHVMICDGLPEGPAPNIKAAGLPGLFDDLPELVSGPSLPAVEKPQCTDCLFAVFDGHGGISAARACAERIPTEIREELDAAGRDTPEARQAAVAGTYLALDRHLRIKLGPAARECGTTCVFAYVWKKEDVPSTYGVLLANLGDSRALVLKSRKNGGPASHELVGETKDHTPSAPEEEKRIRAAGGKVEVFPGSKVPVMRVDGYLGCSRALGDFRFKEDAALLPEQQKVSAVPEVYEFECQSGDVIVLGCDGVFDVLSSSKAASLVSKELRETGDPTAAAKSIVKAALSDPRQQDNVTCVVALIQ</sequence>
<comment type="similarity">
    <text evidence="3 12">Belongs to the PP2C family.</text>
</comment>
<evidence type="ECO:0000313" key="15">
    <source>
        <dbReference type="EMBL" id="OLP86525.1"/>
    </source>
</evidence>
<evidence type="ECO:0000256" key="11">
    <source>
        <dbReference type="ARBA" id="ARBA00048336"/>
    </source>
</evidence>
<dbReference type="InterPro" id="IPR001932">
    <property type="entry name" value="PPM-type_phosphatase-like_dom"/>
</dbReference>
<keyword evidence="6 12" id="KW-0378">Hydrolase</keyword>
<keyword evidence="16" id="KW-1185">Reference proteome</keyword>
<dbReference type="CDD" id="cd00143">
    <property type="entry name" value="PP2Cc"/>
    <property type="match status" value="1"/>
</dbReference>
<name>A0A1Q9CUG1_SYMMI</name>
<accession>A0A1Q9CUG1</accession>
<dbReference type="OMA" id="DXYSSAG"/>
<dbReference type="Gene3D" id="3.60.40.10">
    <property type="entry name" value="PPM-type phosphatase domain"/>
    <property type="match status" value="1"/>
</dbReference>
<feature type="compositionally biased region" description="Basic and acidic residues" evidence="13">
    <location>
        <begin position="196"/>
        <end position="210"/>
    </location>
</feature>
<evidence type="ECO:0000256" key="7">
    <source>
        <dbReference type="ARBA" id="ARBA00022842"/>
    </source>
</evidence>
<keyword evidence="7" id="KW-0460">Magnesium</keyword>
<dbReference type="GO" id="GO:0046872">
    <property type="term" value="F:metal ion binding"/>
    <property type="evidence" value="ECO:0007669"/>
    <property type="project" value="UniProtKB-KW"/>
</dbReference>
<organism evidence="15 16">
    <name type="scientific">Symbiodinium microadriaticum</name>
    <name type="common">Dinoflagellate</name>
    <name type="synonym">Zooxanthella microadriatica</name>
    <dbReference type="NCBI Taxonomy" id="2951"/>
    <lineage>
        <taxon>Eukaryota</taxon>
        <taxon>Sar</taxon>
        <taxon>Alveolata</taxon>
        <taxon>Dinophyceae</taxon>
        <taxon>Suessiales</taxon>
        <taxon>Symbiodiniaceae</taxon>
        <taxon>Symbiodinium</taxon>
    </lineage>
</organism>
<evidence type="ECO:0000256" key="5">
    <source>
        <dbReference type="ARBA" id="ARBA00022723"/>
    </source>
</evidence>
<dbReference type="PROSITE" id="PS51746">
    <property type="entry name" value="PPM_2"/>
    <property type="match status" value="1"/>
</dbReference>
<dbReference type="SMART" id="SM00332">
    <property type="entry name" value="PP2Cc"/>
    <property type="match status" value="1"/>
</dbReference>
<dbReference type="SUPFAM" id="SSF81606">
    <property type="entry name" value="PP2C-like"/>
    <property type="match status" value="1"/>
</dbReference>
<feature type="domain" description="PPM-type phosphatase" evidence="14">
    <location>
        <begin position="19"/>
        <end position="337"/>
    </location>
</feature>
<proteinExistence type="inferred from homology"/>
<reference evidence="15 16" key="1">
    <citation type="submission" date="2016-02" db="EMBL/GenBank/DDBJ databases">
        <title>Genome analysis of coral dinoflagellate symbionts highlights evolutionary adaptations to a symbiotic lifestyle.</title>
        <authorList>
            <person name="Aranda M."/>
            <person name="Li Y."/>
            <person name="Liew Y.J."/>
            <person name="Baumgarten S."/>
            <person name="Simakov O."/>
            <person name="Wilson M."/>
            <person name="Piel J."/>
            <person name="Ashoor H."/>
            <person name="Bougouffa S."/>
            <person name="Bajic V.B."/>
            <person name="Ryu T."/>
            <person name="Ravasi T."/>
            <person name="Bayer T."/>
            <person name="Micklem G."/>
            <person name="Kim H."/>
            <person name="Bhak J."/>
            <person name="Lajeunesse T.C."/>
            <person name="Voolstra C.R."/>
        </authorList>
    </citation>
    <scope>NUCLEOTIDE SEQUENCE [LARGE SCALE GENOMIC DNA]</scope>
    <source>
        <strain evidence="15 16">CCMP2467</strain>
    </source>
</reference>
<dbReference type="Pfam" id="PF00481">
    <property type="entry name" value="PP2C"/>
    <property type="match status" value="1"/>
</dbReference>
<dbReference type="PROSITE" id="PS01032">
    <property type="entry name" value="PPM_1"/>
    <property type="match status" value="1"/>
</dbReference>
<feature type="region of interest" description="Disordered" evidence="13">
    <location>
        <begin position="189"/>
        <end position="210"/>
    </location>
</feature>
<gene>
    <name evidence="15" type="primary">PPM1A</name>
    <name evidence="15" type="ORF">AK812_SmicGene32339</name>
</gene>
<evidence type="ECO:0000259" key="14">
    <source>
        <dbReference type="PROSITE" id="PS51746"/>
    </source>
</evidence>
<dbReference type="OrthoDB" id="10264738at2759"/>
<comment type="subcellular location">
    <subcellularLocation>
        <location evidence="2">Membrane</location>
        <topology evidence="2">Peripheral membrane protein</topology>
    </subcellularLocation>
</comment>
<evidence type="ECO:0000256" key="1">
    <source>
        <dbReference type="ARBA" id="ARBA00001936"/>
    </source>
</evidence>
<dbReference type="InterPro" id="IPR015655">
    <property type="entry name" value="PP2C"/>
</dbReference>
<keyword evidence="8 12" id="KW-0904">Protein phosphatase</keyword>
<dbReference type="EC" id="3.1.3.16" evidence="4"/>
<protein>
    <recommendedName>
        <fullName evidence="4">protein-serine/threonine phosphatase</fullName>
        <ecNumber evidence="4">3.1.3.16</ecNumber>
    </recommendedName>
</protein>
<evidence type="ECO:0000256" key="10">
    <source>
        <dbReference type="ARBA" id="ARBA00047761"/>
    </source>
</evidence>
<evidence type="ECO:0000256" key="6">
    <source>
        <dbReference type="ARBA" id="ARBA00022801"/>
    </source>
</evidence>
<evidence type="ECO:0000256" key="4">
    <source>
        <dbReference type="ARBA" id="ARBA00013081"/>
    </source>
</evidence>
<dbReference type="Proteomes" id="UP000186817">
    <property type="component" value="Unassembled WGS sequence"/>
</dbReference>
<evidence type="ECO:0000313" key="16">
    <source>
        <dbReference type="Proteomes" id="UP000186817"/>
    </source>
</evidence>
<dbReference type="PANTHER" id="PTHR13832:SF803">
    <property type="entry name" value="PROTEIN PHOSPHATASE 1G"/>
    <property type="match status" value="1"/>
</dbReference>
<dbReference type="GO" id="GO:0004722">
    <property type="term" value="F:protein serine/threonine phosphatase activity"/>
    <property type="evidence" value="ECO:0007669"/>
    <property type="project" value="UniProtKB-EC"/>
</dbReference>
<evidence type="ECO:0000256" key="9">
    <source>
        <dbReference type="ARBA" id="ARBA00023211"/>
    </source>
</evidence>
<evidence type="ECO:0000256" key="12">
    <source>
        <dbReference type="RuleBase" id="RU003465"/>
    </source>
</evidence>
<evidence type="ECO:0000256" key="13">
    <source>
        <dbReference type="SAM" id="MobiDB-lite"/>
    </source>
</evidence>
<dbReference type="GO" id="GO:0016020">
    <property type="term" value="C:membrane"/>
    <property type="evidence" value="ECO:0007669"/>
    <property type="project" value="UniProtKB-SubCell"/>
</dbReference>
<dbReference type="EMBL" id="LSRX01000911">
    <property type="protein sequence ID" value="OLP86525.1"/>
    <property type="molecule type" value="Genomic_DNA"/>
</dbReference>